<accession>A0A5E3ZWH6</accession>
<name>A0A5E3ZWH6_9ACTN</name>
<dbReference type="SMART" id="SM00382">
    <property type="entry name" value="AAA"/>
    <property type="match status" value="1"/>
</dbReference>
<evidence type="ECO:0000256" key="4">
    <source>
        <dbReference type="ARBA" id="ARBA00022840"/>
    </source>
</evidence>
<keyword evidence="4 7" id="KW-0067">ATP-binding</keyword>
<dbReference type="InterPro" id="IPR003593">
    <property type="entry name" value="AAA+_ATPase"/>
</dbReference>
<dbReference type="AlphaFoldDB" id="A0A5E3ZWH6"/>
<protein>
    <submittedName>
        <fullName evidence="7">Daunorubicin/doxorubicin resistance ATP-binding protein DrrA</fullName>
    </submittedName>
</protein>
<dbReference type="Gene3D" id="3.40.50.300">
    <property type="entry name" value="P-loop containing nucleotide triphosphate hydrolases"/>
    <property type="match status" value="1"/>
</dbReference>
<proteinExistence type="inferred from homology"/>
<evidence type="ECO:0000256" key="1">
    <source>
        <dbReference type="ARBA" id="ARBA00005417"/>
    </source>
</evidence>
<feature type="domain" description="ABC transporter" evidence="6">
    <location>
        <begin position="6"/>
        <end position="231"/>
    </location>
</feature>
<keyword evidence="3" id="KW-0547">Nucleotide-binding</keyword>
<keyword evidence="8" id="KW-1185">Reference proteome</keyword>
<evidence type="ECO:0000313" key="8">
    <source>
        <dbReference type="Proteomes" id="UP000324288"/>
    </source>
</evidence>
<organism evidence="7 8">
    <name type="scientific">Lawsonella clevelandensis</name>
    <dbReference type="NCBI Taxonomy" id="1528099"/>
    <lineage>
        <taxon>Bacteria</taxon>
        <taxon>Bacillati</taxon>
        <taxon>Actinomycetota</taxon>
        <taxon>Actinomycetes</taxon>
        <taxon>Mycobacteriales</taxon>
        <taxon>Lawsonellaceae</taxon>
        <taxon>Lawsonella</taxon>
    </lineage>
</organism>
<sequence>MLVLMIEISGLTKRFGKKTAVDDLTFTVEPGHITGFLGPNGAGKSTTMRMIVGLETPDAGTALIGGVSYRSLTNPLCTVGALLDTRCMHPKRSGRNHLRYMAASNGISRERVDECLDLVGLTEAANNPTRSYSMGMRQRLGMAEAMLGNPSCLLFDEPINGLDPEGIAWFRHFAKSLAAEGRAILVSSHLLSEISLTADRLVVLGQGRLLADTTVTEFAKQAPTQVRARTKFAPQLVQVLTEAGLSAAIDPTDLSIDPSLGAAVLVDVESTSAVADLAAENNIPLYELVTVGATVEDVYLQMTQEWEQYRSGSMSGTAPVVPASSGKEAK</sequence>
<evidence type="ECO:0000256" key="5">
    <source>
        <dbReference type="SAM" id="MobiDB-lite"/>
    </source>
</evidence>
<dbReference type="PANTHER" id="PTHR43335">
    <property type="entry name" value="ABC TRANSPORTER, ATP-BINDING PROTEIN"/>
    <property type="match status" value="1"/>
</dbReference>
<reference evidence="7 8" key="1">
    <citation type="submission" date="2019-04" db="EMBL/GenBank/DDBJ databases">
        <authorList>
            <person name="Seth-Smith MB H."/>
            <person name="Seth-Smith H."/>
        </authorList>
    </citation>
    <scope>NUCLEOTIDE SEQUENCE [LARGE SCALE GENOMIC DNA]</scope>
    <source>
        <strain evidence="7">USB-603019</strain>
    </source>
</reference>
<dbReference type="EMBL" id="LR584267">
    <property type="protein sequence ID" value="VHO00367.1"/>
    <property type="molecule type" value="Genomic_DNA"/>
</dbReference>
<gene>
    <name evidence="7" type="primary">drrA</name>
    <name evidence="7" type="ORF">LC603019_00687</name>
</gene>
<evidence type="ECO:0000256" key="3">
    <source>
        <dbReference type="ARBA" id="ARBA00022741"/>
    </source>
</evidence>
<dbReference type="SUPFAM" id="SSF52540">
    <property type="entry name" value="P-loop containing nucleoside triphosphate hydrolases"/>
    <property type="match status" value="1"/>
</dbReference>
<evidence type="ECO:0000259" key="6">
    <source>
        <dbReference type="PROSITE" id="PS50893"/>
    </source>
</evidence>
<dbReference type="InterPro" id="IPR027417">
    <property type="entry name" value="P-loop_NTPase"/>
</dbReference>
<dbReference type="PROSITE" id="PS50893">
    <property type="entry name" value="ABC_TRANSPORTER_2"/>
    <property type="match status" value="1"/>
</dbReference>
<dbReference type="PANTHER" id="PTHR43335:SF4">
    <property type="entry name" value="ABC TRANSPORTER, ATP-BINDING PROTEIN"/>
    <property type="match status" value="1"/>
</dbReference>
<dbReference type="Proteomes" id="UP000324288">
    <property type="component" value="Chromosome"/>
</dbReference>
<evidence type="ECO:0000256" key="2">
    <source>
        <dbReference type="ARBA" id="ARBA00022448"/>
    </source>
</evidence>
<dbReference type="GO" id="GO:0016887">
    <property type="term" value="F:ATP hydrolysis activity"/>
    <property type="evidence" value="ECO:0007669"/>
    <property type="project" value="InterPro"/>
</dbReference>
<feature type="region of interest" description="Disordered" evidence="5">
    <location>
        <begin position="311"/>
        <end position="330"/>
    </location>
</feature>
<comment type="similarity">
    <text evidence="1">Belongs to the ABC transporter superfamily.</text>
</comment>
<dbReference type="GO" id="GO:0005524">
    <property type="term" value="F:ATP binding"/>
    <property type="evidence" value="ECO:0007669"/>
    <property type="project" value="UniProtKB-KW"/>
</dbReference>
<dbReference type="InterPro" id="IPR003439">
    <property type="entry name" value="ABC_transporter-like_ATP-bd"/>
</dbReference>
<evidence type="ECO:0000313" key="7">
    <source>
        <dbReference type="EMBL" id="VHO00367.1"/>
    </source>
</evidence>
<dbReference type="Pfam" id="PF00005">
    <property type="entry name" value="ABC_tran"/>
    <property type="match status" value="1"/>
</dbReference>
<keyword evidence="2" id="KW-0813">Transport</keyword>